<keyword evidence="2" id="KW-1185">Reference proteome</keyword>
<proteinExistence type="predicted"/>
<protein>
    <submittedName>
        <fullName evidence="1">Uncharacterized protein</fullName>
    </submittedName>
</protein>
<name>F6H9E0_VITVI</name>
<gene>
    <name evidence="1" type="ordered locus">VIT_04s0069g00180</name>
</gene>
<evidence type="ECO:0000313" key="2">
    <source>
        <dbReference type="Proteomes" id="UP000009183"/>
    </source>
</evidence>
<accession>F6H9E0</accession>
<dbReference type="PaxDb" id="29760-VIT_04s0069g00180.t01"/>
<dbReference type="InParanoid" id="F6H9E0"/>
<reference evidence="2" key="1">
    <citation type="journal article" date="2007" name="Nature">
        <title>The grapevine genome sequence suggests ancestral hexaploidization in major angiosperm phyla.</title>
        <authorList>
            <consortium name="The French-Italian Public Consortium for Grapevine Genome Characterization."/>
            <person name="Jaillon O."/>
            <person name="Aury J.-M."/>
            <person name="Noel B."/>
            <person name="Policriti A."/>
            <person name="Clepet C."/>
            <person name="Casagrande A."/>
            <person name="Choisne N."/>
            <person name="Aubourg S."/>
            <person name="Vitulo N."/>
            <person name="Jubin C."/>
            <person name="Vezzi A."/>
            <person name="Legeai F."/>
            <person name="Hugueney P."/>
            <person name="Dasilva C."/>
            <person name="Horner D."/>
            <person name="Mica E."/>
            <person name="Jublot D."/>
            <person name="Poulain J."/>
            <person name="Bruyere C."/>
            <person name="Billault A."/>
            <person name="Segurens B."/>
            <person name="Gouyvenoux M."/>
            <person name="Ugarte E."/>
            <person name="Cattonaro F."/>
            <person name="Anthouard V."/>
            <person name="Vico V."/>
            <person name="Del Fabbro C."/>
            <person name="Alaux M."/>
            <person name="Di Gaspero G."/>
            <person name="Dumas V."/>
            <person name="Felice N."/>
            <person name="Paillard S."/>
            <person name="Juman I."/>
            <person name="Moroldo M."/>
            <person name="Scalabrin S."/>
            <person name="Canaguier A."/>
            <person name="Le Clainche I."/>
            <person name="Malacrida G."/>
            <person name="Durand E."/>
            <person name="Pesole G."/>
            <person name="Laucou V."/>
            <person name="Chatelet P."/>
            <person name="Merdinoglu D."/>
            <person name="Delledonne M."/>
            <person name="Pezzotti M."/>
            <person name="Lecharny A."/>
            <person name="Scarpelli C."/>
            <person name="Artiguenave F."/>
            <person name="Pe M.E."/>
            <person name="Valle G."/>
            <person name="Morgante M."/>
            <person name="Caboche M."/>
            <person name="Adam-Blondon A.-F."/>
            <person name="Weissenbach J."/>
            <person name="Quetier F."/>
            <person name="Wincker P."/>
        </authorList>
    </citation>
    <scope>NUCLEOTIDE SEQUENCE [LARGE SCALE GENOMIC DNA]</scope>
    <source>
        <strain evidence="2">cv. Pinot noir / PN40024</strain>
    </source>
</reference>
<evidence type="ECO:0000313" key="1">
    <source>
        <dbReference type="EMBL" id="CCB48833.1"/>
    </source>
</evidence>
<dbReference type="Proteomes" id="UP000009183">
    <property type="component" value="Chromosome 4"/>
</dbReference>
<dbReference type="EMBL" id="FN595500">
    <property type="protein sequence ID" value="CCB48833.1"/>
    <property type="molecule type" value="Genomic_DNA"/>
</dbReference>
<dbReference type="HOGENOM" id="CLU_2763048_0_0_1"/>
<dbReference type="AlphaFoldDB" id="F6H9E0"/>
<sequence length="70" mass="7579">MGCIHLHQPHHSPYAAARIRGIARSTVEDFSGDTTEAPLHTAASQHRKATHLEGGLAMRDSFLKDFGALS</sequence>
<organism evidence="1 2">
    <name type="scientific">Vitis vinifera</name>
    <name type="common">Grape</name>
    <dbReference type="NCBI Taxonomy" id="29760"/>
    <lineage>
        <taxon>Eukaryota</taxon>
        <taxon>Viridiplantae</taxon>
        <taxon>Streptophyta</taxon>
        <taxon>Embryophyta</taxon>
        <taxon>Tracheophyta</taxon>
        <taxon>Spermatophyta</taxon>
        <taxon>Magnoliopsida</taxon>
        <taxon>eudicotyledons</taxon>
        <taxon>Gunneridae</taxon>
        <taxon>Pentapetalae</taxon>
        <taxon>rosids</taxon>
        <taxon>Vitales</taxon>
        <taxon>Vitaceae</taxon>
        <taxon>Viteae</taxon>
        <taxon>Vitis</taxon>
    </lineage>
</organism>